<dbReference type="Proteomes" id="UP000605361">
    <property type="component" value="Unassembled WGS sequence"/>
</dbReference>
<keyword evidence="2" id="KW-1185">Reference proteome</keyword>
<evidence type="ECO:0000313" key="1">
    <source>
        <dbReference type="EMBL" id="MBF8189115.1"/>
    </source>
</evidence>
<accession>A0A931AFE1</accession>
<dbReference type="RefSeq" id="WP_195898056.1">
    <property type="nucleotide sequence ID" value="NZ_JADOGI010000083.1"/>
</dbReference>
<proteinExistence type="predicted"/>
<name>A0A931AFE1_9ACTN</name>
<protein>
    <submittedName>
        <fullName evidence="1">Uncharacterized protein</fullName>
    </submittedName>
</protein>
<reference evidence="1" key="1">
    <citation type="submission" date="2020-11" db="EMBL/GenBank/DDBJ databases">
        <title>Whole-genome analyses of Nonomuraea sp. K274.</title>
        <authorList>
            <person name="Veyisoglu A."/>
        </authorList>
    </citation>
    <scope>NUCLEOTIDE SEQUENCE</scope>
    <source>
        <strain evidence="1">K274</strain>
    </source>
</reference>
<comment type="caution">
    <text evidence="1">The sequence shown here is derived from an EMBL/GenBank/DDBJ whole genome shotgun (WGS) entry which is preliminary data.</text>
</comment>
<evidence type="ECO:0000313" key="2">
    <source>
        <dbReference type="Proteomes" id="UP000605361"/>
    </source>
</evidence>
<dbReference type="AlphaFoldDB" id="A0A931AFE1"/>
<organism evidence="1 2">
    <name type="scientific">Nonomuraea cypriaca</name>
    <dbReference type="NCBI Taxonomy" id="1187855"/>
    <lineage>
        <taxon>Bacteria</taxon>
        <taxon>Bacillati</taxon>
        <taxon>Actinomycetota</taxon>
        <taxon>Actinomycetes</taxon>
        <taxon>Streptosporangiales</taxon>
        <taxon>Streptosporangiaceae</taxon>
        <taxon>Nonomuraea</taxon>
    </lineage>
</organism>
<gene>
    <name evidence="1" type="ORF">ITP53_25955</name>
</gene>
<sequence>MGYDALQDWITSYNQARPNIHNTTPLASTHRREYAEMRCLGCGNEDWAKSGDISYRCSPCRRSRYTLGLSRIVKQFI</sequence>
<dbReference type="EMBL" id="JADOGI010000083">
    <property type="protein sequence ID" value="MBF8189115.1"/>
    <property type="molecule type" value="Genomic_DNA"/>
</dbReference>